<protein>
    <submittedName>
        <fullName evidence="2">Uncharacterized protein</fullName>
    </submittedName>
</protein>
<evidence type="ECO:0000313" key="3">
    <source>
        <dbReference type="Proteomes" id="UP000570514"/>
    </source>
</evidence>
<gene>
    <name evidence="2" type="ORF">FHS83_002769</name>
</gene>
<dbReference type="EMBL" id="JAASRM010000001">
    <property type="protein sequence ID" value="NIK89451.1"/>
    <property type="molecule type" value="Genomic_DNA"/>
</dbReference>
<evidence type="ECO:0000256" key="1">
    <source>
        <dbReference type="SAM" id="MobiDB-lite"/>
    </source>
</evidence>
<evidence type="ECO:0000313" key="2">
    <source>
        <dbReference type="EMBL" id="NIK89451.1"/>
    </source>
</evidence>
<feature type="region of interest" description="Disordered" evidence="1">
    <location>
        <begin position="31"/>
        <end position="55"/>
    </location>
</feature>
<dbReference type="AlphaFoldDB" id="A0A846N2B9"/>
<comment type="caution">
    <text evidence="2">The sequence shown here is derived from an EMBL/GenBank/DDBJ whole genome shotgun (WGS) entry which is preliminary data.</text>
</comment>
<keyword evidence="3" id="KW-1185">Reference proteome</keyword>
<reference evidence="2 3" key="1">
    <citation type="submission" date="2020-03" db="EMBL/GenBank/DDBJ databases">
        <title>Genomic Encyclopedia of Type Strains, Phase IV (KMG-IV): sequencing the most valuable type-strain genomes for metagenomic binning, comparative biology and taxonomic classification.</title>
        <authorList>
            <person name="Goeker M."/>
        </authorList>
    </citation>
    <scope>NUCLEOTIDE SEQUENCE [LARGE SCALE GENOMIC DNA]</scope>
    <source>
        <strain evidence="2 3">DSM 19867</strain>
    </source>
</reference>
<organism evidence="2 3">
    <name type="scientific">Rhizomicrobium palustre</name>
    <dbReference type="NCBI Taxonomy" id="189966"/>
    <lineage>
        <taxon>Bacteria</taxon>
        <taxon>Pseudomonadati</taxon>
        <taxon>Pseudomonadota</taxon>
        <taxon>Alphaproteobacteria</taxon>
        <taxon>Micropepsales</taxon>
        <taxon>Micropepsaceae</taxon>
        <taxon>Rhizomicrobium</taxon>
    </lineage>
</organism>
<dbReference type="Proteomes" id="UP000570514">
    <property type="component" value="Unassembled WGS sequence"/>
</dbReference>
<proteinExistence type="predicted"/>
<sequence length="55" mass="6394">MHWRKPFPPRSVRPQPLDEFRSLVLESLKEEAERLAPAERAAPETLPQPKIFATE</sequence>
<name>A0A846N2B9_9PROT</name>
<accession>A0A846N2B9</accession>